<evidence type="ECO:0000256" key="4">
    <source>
        <dbReference type="ARBA" id="ARBA00022692"/>
    </source>
</evidence>
<evidence type="ECO:0000256" key="10">
    <source>
        <dbReference type="RuleBase" id="RU351113"/>
    </source>
</evidence>
<reference evidence="12" key="2">
    <citation type="submission" date="2021-08" db="EMBL/GenBank/DDBJ databases">
        <authorList>
            <person name="Eriksson T."/>
        </authorList>
    </citation>
    <scope>NUCLEOTIDE SEQUENCE</scope>
    <source>
        <strain evidence="12">Stoneville</strain>
        <tissue evidence="12">Whole head</tissue>
    </source>
</reference>
<evidence type="ECO:0000256" key="6">
    <source>
        <dbReference type="ARBA" id="ARBA00022989"/>
    </source>
</evidence>
<feature type="transmembrane region" description="Helical" evidence="10">
    <location>
        <begin position="359"/>
        <end position="375"/>
    </location>
</feature>
<sequence length="469" mass="53332">MEIETNEYEYESIASENEDVSSSSELCDDDTITIDSIDTDNVQEIEETDNDICGTKIYAKNIEDTCDEIFARAKGDILLIAEAFESLSTYGQLTVRKYQLLLHGNLIEEVMRDWCQNWEYNLFGDKIETELRRKMELCIKMTKTLAFCSTGTITLMSPSFDAALKSVVYFFTVMLQVALYFIPASNVEIEAENYSLEIYSTNWEANTNNKIGKHLLFMLMKSQKSLNLLGAGMLHVNRPEYLALLSRKYVMFVHGNLIKEVIKDREACFWDYNMFGVEYGGTLQKKMIICTRIIKIVVSGGVVTVILFCLTTIFDENKVVPLICWTPDDKLLTGLIYAIEVLVMLEIISPSFGDSVKSICYLVGMLFQVGLYFIITSNIEIEAENLSGEIYNINWEATDSLKVRKHILFMLMKSQEPLSITGGGMLHVNRNEYVVWTISFAPISAYTSQTQPIRLATVTIVVTQYPNNL</sequence>
<keyword evidence="6 10" id="KW-1133">Transmembrane helix</keyword>
<feature type="transmembrane region" description="Helical" evidence="10">
    <location>
        <begin position="293"/>
        <end position="314"/>
    </location>
</feature>
<dbReference type="GO" id="GO:0005549">
    <property type="term" value="F:odorant binding"/>
    <property type="evidence" value="ECO:0007669"/>
    <property type="project" value="InterPro"/>
</dbReference>
<dbReference type="GO" id="GO:0004984">
    <property type="term" value="F:olfactory receptor activity"/>
    <property type="evidence" value="ECO:0007669"/>
    <property type="project" value="InterPro"/>
</dbReference>
<accession>A0A8J6H7D1</accession>
<feature type="region of interest" description="Disordered" evidence="11">
    <location>
        <begin position="1"/>
        <end position="26"/>
    </location>
</feature>
<evidence type="ECO:0000256" key="2">
    <source>
        <dbReference type="ARBA" id="ARBA00022475"/>
    </source>
</evidence>
<evidence type="ECO:0000313" key="12">
    <source>
        <dbReference type="EMBL" id="KAH0809398.1"/>
    </source>
</evidence>
<name>A0A8J6H7D1_TENMO</name>
<dbReference type="GO" id="GO:0005886">
    <property type="term" value="C:plasma membrane"/>
    <property type="evidence" value="ECO:0007669"/>
    <property type="project" value="UniProtKB-SubCell"/>
</dbReference>
<keyword evidence="4 10" id="KW-0812">Transmembrane</keyword>
<gene>
    <name evidence="12" type="ORF">GEV33_013390</name>
</gene>
<dbReference type="AlphaFoldDB" id="A0A8J6H7D1"/>
<evidence type="ECO:0000256" key="9">
    <source>
        <dbReference type="ARBA" id="ARBA00023224"/>
    </source>
</evidence>
<comment type="caution">
    <text evidence="12">The sequence shown here is derived from an EMBL/GenBank/DDBJ whole genome shotgun (WGS) entry which is preliminary data.</text>
</comment>
<feature type="compositionally biased region" description="Acidic residues" evidence="11">
    <location>
        <begin position="1"/>
        <end position="10"/>
    </location>
</feature>
<dbReference type="InterPro" id="IPR004117">
    <property type="entry name" value="7tm6_olfct_rcpt"/>
</dbReference>
<evidence type="ECO:0000256" key="11">
    <source>
        <dbReference type="SAM" id="MobiDB-lite"/>
    </source>
</evidence>
<evidence type="ECO:0000256" key="8">
    <source>
        <dbReference type="ARBA" id="ARBA00023170"/>
    </source>
</evidence>
<comment type="subcellular location">
    <subcellularLocation>
        <location evidence="1 10">Cell membrane</location>
        <topology evidence="1 10">Multi-pass membrane protein</topology>
    </subcellularLocation>
</comment>
<proteinExistence type="inferred from homology"/>
<evidence type="ECO:0000256" key="7">
    <source>
        <dbReference type="ARBA" id="ARBA00023136"/>
    </source>
</evidence>
<evidence type="ECO:0000256" key="5">
    <source>
        <dbReference type="ARBA" id="ARBA00022725"/>
    </source>
</evidence>
<evidence type="ECO:0000256" key="3">
    <source>
        <dbReference type="ARBA" id="ARBA00022606"/>
    </source>
</evidence>
<keyword evidence="5 10" id="KW-0552">Olfaction</keyword>
<comment type="caution">
    <text evidence="10">Lacks conserved residue(s) required for the propagation of feature annotation.</text>
</comment>
<keyword evidence="9 10" id="KW-0807">Transducer</keyword>
<keyword evidence="3 10" id="KW-0716">Sensory transduction</keyword>
<feature type="transmembrane region" description="Helical" evidence="10">
    <location>
        <begin position="334"/>
        <end position="352"/>
    </location>
</feature>
<dbReference type="Pfam" id="PF02949">
    <property type="entry name" value="7tm_6"/>
    <property type="match status" value="2"/>
</dbReference>
<keyword evidence="8 10" id="KW-0675">Receptor</keyword>
<keyword evidence="7 10" id="KW-0472">Membrane</keyword>
<dbReference type="Proteomes" id="UP000719412">
    <property type="component" value="Unassembled WGS sequence"/>
</dbReference>
<organism evidence="12 13">
    <name type="scientific">Tenebrio molitor</name>
    <name type="common">Yellow mealworm beetle</name>
    <dbReference type="NCBI Taxonomy" id="7067"/>
    <lineage>
        <taxon>Eukaryota</taxon>
        <taxon>Metazoa</taxon>
        <taxon>Ecdysozoa</taxon>
        <taxon>Arthropoda</taxon>
        <taxon>Hexapoda</taxon>
        <taxon>Insecta</taxon>
        <taxon>Pterygota</taxon>
        <taxon>Neoptera</taxon>
        <taxon>Endopterygota</taxon>
        <taxon>Coleoptera</taxon>
        <taxon>Polyphaga</taxon>
        <taxon>Cucujiformia</taxon>
        <taxon>Tenebrionidae</taxon>
        <taxon>Tenebrio</taxon>
    </lineage>
</organism>
<reference evidence="12" key="1">
    <citation type="journal article" date="2020" name="J Insects Food Feed">
        <title>The yellow mealworm (Tenebrio molitor) genome: a resource for the emerging insects as food and feed industry.</title>
        <authorList>
            <person name="Eriksson T."/>
            <person name="Andere A."/>
            <person name="Kelstrup H."/>
            <person name="Emery V."/>
            <person name="Picard C."/>
        </authorList>
    </citation>
    <scope>NUCLEOTIDE SEQUENCE</scope>
    <source>
        <strain evidence="12">Stoneville</strain>
        <tissue evidence="12">Whole head</tissue>
    </source>
</reference>
<dbReference type="GO" id="GO:0007165">
    <property type="term" value="P:signal transduction"/>
    <property type="evidence" value="ECO:0007669"/>
    <property type="project" value="UniProtKB-KW"/>
</dbReference>
<dbReference type="PANTHER" id="PTHR21137:SF35">
    <property type="entry name" value="ODORANT RECEPTOR 19A-RELATED"/>
    <property type="match status" value="1"/>
</dbReference>
<protein>
    <recommendedName>
        <fullName evidence="10">Odorant receptor</fullName>
    </recommendedName>
</protein>
<comment type="similarity">
    <text evidence="10">Belongs to the insect chemoreceptor superfamily. Heteromeric odorant receptor channel (TC 1.A.69) family.</text>
</comment>
<evidence type="ECO:0000313" key="13">
    <source>
        <dbReference type="Proteomes" id="UP000719412"/>
    </source>
</evidence>
<evidence type="ECO:0000256" key="1">
    <source>
        <dbReference type="ARBA" id="ARBA00004651"/>
    </source>
</evidence>
<keyword evidence="13" id="KW-1185">Reference proteome</keyword>
<dbReference type="PANTHER" id="PTHR21137">
    <property type="entry name" value="ODORANT RECEPTOR"/>
    <property type="match status" value="1"/>
</dbReference>
<keyword evidence="2" id="KW-1003">Cell membrane</keyword>
<dbReference type="EMBL" id="JABDTM020028163">
    <property type="protein sequence ID" value="KAH0809398.1"/>
    <property type="molecule type" value="Genomic_DNA"/>
</dbReference>